<protein>
    <submittedName>
        <fullName evidence="5">Ppx/GppA family phosphatase</fullName>
    </submittedName>
</protein>
<dbReference type="SUPFAM" id="SSF109604">
    <property type="entry name" value="HD-domain/PDEase-like"/>
    <property type="match status" value="1"/>
</dbReference>
<dbReference type="InterPro" id="IPR050273">
    <property type="entry name" value="GppA/Ppx_hydrolase"/>
</dbReference>
<dbReference type="Gene3D" id="3.30.420.150">
    <property type="entry name" value="Exopolyphosphatase. Domain 2"/>
    <property type="match status" value="1"/>
</dbReference>
<evidence type="ECO:0000313" key="6">
    <source>
        <dbReference type="Proteomes" id="UP000502248"/>
    </source>
</evidence>
<name>A0A7Z2ZLJ3_9BACL</name>
<dbReference type="Gene3D" id="3.30.420.40">
    <property type="match status" value="1"/>
</dbReference>
<accession>A0A7Z2ZLJ3</accession>
<gene>
    <name evidence="5" type="ORF">HH215_12725</name>
</gene>
<dbReference type="AlphaFoldDB" id="A0A7Z2ZLJ3"/>
<dbReference type="SUPFAM" id="SSF53067">
    <property type="entry name" value="Actin-like ATPase domain"/>
    <property type="match status" value="2"/>
</dbReference>
<dbReference type="Proteomes" id="UP000502248">
    <property type="component" value="Chromosome"/>
</dbReference>
<feature type="domain" description="Ppx/GppA phosphatase N-terminal" evidence="3">
    <location>
        <begin position="29"/>
        <end position="307"/>
    </location>
</feature>
<dbReference type="CDD" id="cd24052">
    <property type="entry name" value="ASKHA_NBD_HpPPX-GppA-like"/>
    <property type="match status" value="1"/>
</dbReference>
<feature type="domain" description="Ppx/GppA phosphatase C-terminal" evidence="4">
    <location>
        <begin position="324"/>
        <end position="479"/>
    </location>
</feature>
<evidence type="ECO:0000313" key="5">
    <source>
        <dbReference type="EMBL" id="QJD83959.1"/>
    </source>
</evidence>
<evidence type="ECO:0000259" key="3">
    <source>
        <dbReference type="Pfam" id="PF02541"/>
    </source>
</evidence>
<keyword evidence="6" id="KW-1185">Reference proteome</keyword>
<dbReference type="InterPro" id="IPR030673">
    <property type="entry name" value="PyroPPase_GppA_Ppx"/>
</dbReference>
<dbReference type="EMBL" id="CP051680">
    <property type="protein sequence ID" value="QJD83959.1"/>
    <property type="molecule type" value="Genomic_DNA"/>
</dbReference>
<dbReference type="PIRSF" id="PIRSF001267">
    <property type="entry name" value="Pyrophosphatase_GppA_Ppx"/>
    <property type="match status" value="1"/>
</dbReference>
<dbReference type="PANTHER" id="PTHR30005:SF0">
    <property type="entry name" value="RETROGRADE REGULATION PROTEIN 2"/>
    <property type="match status" value="1"/>
</dbReference>
<dbReference type="Pfam" id="PF21447">
    <property type="entry name" value="Ppx-GppA_III"/>
    <property type="match status" value="1"/>
</dbReference>
<evidence type="ECO:0000256" key="2">
    <source>
        <dbReference type="ARBA" id="ARBA00022801"/>
    </source>
</evidence>
<dbReference type="InterPro" id="IPR003695">
    <property type="entry name" value="Ppx_GppA_N"/>
</dbReference>
<comment type="similarity">
    <text evidence="1">Belongs to the GppA/Ppx family.</text>
</comment>
<dbReference type="PANTHER" id="PTHR30005">
    <property type="entry name" value="EXOPOLYPHOSPHATASE"/>
    <property type="match status" value="1"/>
</dbReference>
<evidence type="ECO:0000259" key="4">
    <source>
        <dbReference type="Pfam" id="PF21447"/>
    </source>
</evidence>
<keyword evidence="2" id="KW-0378">Hydrolase</keyword>
<evidence type="ECO:0000256" key="1">
    <source>
        <dbReference type="ARBA" id="ARBA00007125"/>
    </source>
</evidence>
<dbReference type="InterPro" id="IPR043129">
    <property type="entry name" value="ATPase_NBD"/>
</dbReference>
<proteinExistence type="inferred from homology"/>
<dbReference type="GO" id="GO:0016787">
    <property type="term" value="F:hydrolase activity"/>
    <property type="evidence" value="ECO:0007669"/>
    <property type="project" value="UniProtKB-KW"/>
</dbReference>
<dbReference type="KEGG" id="cheb:HH215_12725"/>
<dbReference type="Pfam" id="PF02541">
    <property type="entry name" value="Ppx-GppA"/>
    <property type="match status" value="1"/>
</dbReference>
<sequence length="515" mass="57023">MNANTNQMTGIIDIGSNTVRLSVYQLTDNGAYRVVDQGRWAARLSQRMDKDGGLPEDVVDELAEVLRHFSRICQKHGANHIRAVATAAIRQAVNRDDILRRLYTATGISIEILSGEDEARIGSQAMLNSLSLSDCFVVDIGGGSTEITLIQNRKVVSAVSFPIGCVNTSAKYSLGNGAVPQSALTAIQSEVHRLLGIEKWISRHPGLPLIGLGGTVRALAKLRQRESNYPFPHLHGYELTVPDLSSTLDRLAAIHVDQRRKLPGLSKDRGDVIVPGLAILLGVLQRTATSRLVVCGTGLRDGLFYETCLPDNRRRSDSADYVLEESIRNLSALYPVVPEVHLQQVHKLALSLFDQLSPKQSMPLGCRRWLETAARLFRIGTVIDYNDSADHTFYMLLHMQWYGLSHREMLLTGSIASYRGSNPLRRKLAPYRSMLAEGDVEIIAKLGSLLQLAAALDRSESQAIKSLELSVKGNKLRLFADADHPLPVERMEVDNIAKEFKKNWGITPELNVRLR</sequence>
<organism evidence="5 6">
    <name type="scientific">Cohnella herbarum</name>
    <dbReference type="NCBI Taxonomy" id="2728023"/>
    <lineage>
        <taxon>Bacteria</taxon>
        <taxon>Bacillati</taxon>
        <taxon>Bacillota</taxon>
        <taxon>Bacilli</taxon>
        <taxon>Bacillales</taxon>
        <taxon>Paenibacillaceae</taxon>
        <taxon>Cohnella</taxon>
    </lineage>
</organism>
<dbReference type="RefSeq" id="WP_169280246.1">
    <property type="nucleotide sequence ID" value="NZ_CP051680.1"/>
</dbReference>
<reference evidence="5 6" key="1">
    <citation type="submission" date="2020-04" db="EMBL/GenBank/DDBJ databases">
        <title>Genome sequencing of novel species.</title>
        <authorList>
            <person name="Heo J."/>
            <person name="Kim S.-J."/>
            <person name="Kim J.-S."/>
            <person name="Hong S.-B."/>
            <person name="Kwon S.-W."/>
        </authorList>
    </citation>
    <scope>NUCLEOTIDE SEQUENCE [LARGE SCALE GENOMIC DNA]</scope>
    <source>
        <strain evidence="5 6">MFER-1</strain>
    </source>
</reference>
<dbReference type="GO" id="GO:0006357">
    <property type="term" value="P:regulation of transcription by RNA polymerase II"/>
    <property type="evidence" value="ECO:0007669"/>
    <property type="project" value="TreeGrafter"/>
</dbReference>
<dbReference type="InterPro" id="IPR048950">
    <property type="entry name" value="Ppx_GppA_C"/>
</dbReference>
<dbReference type="Gene3D" id="1.10.3210.10">
    <property type="entry name" value="Hypothetical protein af1432"/>
    <property type="match status" value="1"/>
</dbReference>